<reference evidence="4 5" key="1">
    <citation type="submission" date="2021-08" db="EMBL/GenBank/DDBJ databases">
        <title>Comparative Genomics Analysis of the Genus Qipengyuania Reveals Extensive Genetic Diversity and Metabolic Versatility, Including the Description of Fifteen Novel Species.</title>
        <authorList>
            <person name="Liu Y."/>
        </authorList>
    </citation>
    <scope>NUCLEOTIDE SEQUENCE [LARGE SCALE GENOMIC DNA]</scope>
    <source>
        <strain evidence="4 5">1NDH17</strain>
    </source>
</reference>
<dbReference type="Proteomes" id="UP000783253">
    <property type="component" value="Unassembled WGS sequence"/>
</dbReference>
<organism evidence="4 5">
    <name type="scientific">Qipengyuania polymorpha</name>
    <dbReference type="NCBI Taxonomy" id="2867234"/>
    <lineage>
        <taxon>Bacteria</taxon>
        <taxon>Pseudomonadati</taxon>
        <taxon>Pseudomonadota</taxon>
        <taxon>Alphaproteobacteria</taxon>
        <taxon>Sphingomonadales</taxon>
        <taxon>Erythrobacteraceae</taxon>
        <taxon>Qipengyuania</taxon>
    </lineage>
</organism>
<accession>A0ABS7J231</accession>
<dbReference type="RefSeq" id="WP_221574005.1">
    <property type="nucleotide sequence ID" value="NZ_JAIGNK010000003.1"/>
</dbReference>
<dbReference type="InterPro" id="IPR048376">
    <property type="entry name" value="YqiJ_N"/>
</dbReference>
<comment type="caution">
    <text evidence="4">The sequence shown here is derived from an EMBL/GenBank/DDBJ whole genome shotgun (WGS) entry which is preliminary data.</text>
</comment>
<evidence type="ECO:0000313" key="4">
    <source>
        <dbReference type="EMBL" id="MBX7458610.1"/>
    </source>
</evidence>
<feature type="domain" description="Inner membrane protein YqiJ OB-fold" evidence="2">
    <location>
        <begin position="138"/>
        <end position="200"/>
    </location>
</feature>
<keyword evidence="1" id="KW-1133">Transmembrane helix</keyword>
<dbReference type="Pfam" id="PF07290">
    <property type="entry name" value="YqiJ_OB"/>
    <property type="match status" value="1"/>
</dbReference>
<evidence type="ECO:0000313" key="5">
    <source>
        <dbReference type="Proteomes" id="UP000783253"/>
    </source>
</evidence>
<dbReference type="InterPro" id="IPR010840">
    <property type="entry name" value="YqiJ_OB"/>
</dbReference>
<evidence type="ECO:0000259" key="3">
    <source>
        <dbReference type="Pfam" id="PF21001"/>
    </source>
</evidence>
<dbReference type="Pfam" id="PF21001">
    <property type="entry name" value="YqiJ_N"/>
    <property type="match status" value="1"/>
</dbReference>
<sequence>MTLLEPHNMPFAAALVFMLVLAIAQMVGLTDMFDAEVDVDADVDGDAAIEGSALDGLFTLLGIGRVPLTIWLALYMFLFAGIGIGVQGLAQSMTGSPLYVWLAALIAGGAALPVTGILARPLGAIMPNDHTTAVSTASLVGRRARITDGVARAGSPARAKVKDVHGQSHFVMVEPHEEASEIHAGDEVLLVRREGNTFYATALAERRLSPTQVNQ</sequence>
<keyword evidence="1" id="KW-0812">Transmembrane</keyword>
<evidence type="ECO:0000259" key="2">
    <source>
        <dbReference type="Pfam" id="PF07290"/>
    </source>
</evidence>
<keyword evidence="5" id="KW-1185">Reference proteome</keyword>
<keyword evidence="1" id="KW-0472">Membrane</keyword>
<gene>
    <name evidence="4" type="ORF">K3152_10170</name>
</gene>
<feature type="transmembrane region" description="Helical" evidence="1">
    <location>
        <begin position="98"/>
        <end position="119"/>
    </location>
</feature>
<dbReference type="EMBL" id="JAIGNK010000003">
    <property type="protein sequence ID" value="MBX7458610.1"/>
    <property type="molecule type" value="Genomic_DNA"/>
</dbReference>
<proteinExistence type="predicted"/>
<protein>
    <submittedName>
        <fullName evidence="4">YqiJ family protein</fullName>
    </submittedName>
</protein>
<evidence type="ECO:0000256" key="1">
    <source>
        <dbReference type="SAM" id="Phobius"/>
    </source>
</evidence>
<feature type="transmembrane region" description="Helical" evidence="1">
    <location>
        <begin position="68"/>
        <end position="86"/>
    </location>
</feature>
<name>A0ABS7J231_9SPHN</name>
<feature type="domain" description="Inner membrane protein YqiJ N-terminal" evidence="3">
    <location>
        <begin position="8"/>
        <end position="115"/>
    </location>
</feature>